<dbReference type="InterPro" id="IPR018313">
    <property type="entry name" value="SBP_3_CS"/>
</dbReference>
<evidence type="ECO:0000256" key="5">
    <source>
        <dbReference type="SAM" id="SignalP"/>
    </source>
</evidence>
<gene>
    <name evidence="7" type="ORF">DFP79_1733</name>
</gene>
<dbReference type="AlphaFoldDB" id="A0A4R6MBN7"/>
<evidence type="ECO:0000256" key="4">
    <source>
        <dbReference type="RuleBase" id="RU003744"/>
    </source>
</evidence>
<evidence type="ECO:0000259" key="6">
    <source>
        <dbReference type="SMART" id="SM00062"/>
    </source>
</evidence>
<dbReference type="Gene3D" id="3.40.190.10">
    <property type="entry name" value="Periplasmic binding protein-like II"/>
    <property type="match status" value="2"/>
</dbReference>
<organism evidence="7 8">
    <name type="scientific">Marinomonas balearica</name>
    <dbReference type="NCBI Taxonomy" id="491947"/>
    <lineage>
        <taxon>Bacteria</taxon>
        <taxon>Pseudomonadati</taxon>
        <taxon>Pseudomonadota</taxon>
        <taxon>Gammaproteobacteria</taxon>
        <taxon>Oceanospirillales</taxon>
        <taxon>Oceanospirillaceae</taxon>
        <taxon>Marinomonas</taxon>
    </lineage>
</organism>
<dbReference type="PROSITE" id="PS01039">
    <property type="entry name" value="SBP_BACTERIAL_3"/>
    <property type="match status" value="1"/>
</dbReference>
<protein>
    <submittedName>
        <fullName evidence="7">Amino acid ABC transporter substrate-binding protein (PAAT family)</fullName>
    </submittedName>
</protein>
<evidence type="ECO:0000256" key="3">
    <source>
        <dbReference type="ARBA" id="ARBA00022729"/>
    </source>
</evidence>
<comment type="similarity">
    <text evidence="2 4">Belongs to the bacterial solute-binding protein 3 family.</text>
</comment>
<dbReference type="EMBL" id="SNXC01000011">
    <property type="protein sequence ID" value="TDO98100.1"/>
    <property type="molecule type" value="Genomic_DNA"/>
</dbReference>
<evidence type="ECO:0000256" key="1">
    <source>
        <dbReference type="ARBA" id="ARBA00004196"/>
    </source>
</evidence>
<evidence type="ECO:0000313" key="8">
    <source>
        <dbReference type="Proteomes" id="UP000294656"/>
    </source>
</evidence>
<dbReference type="Proteomes" id="UP000294656">
    <property type="component" value="Unassembled WGS sequence"/>
</dbReference>
<dbReference type="PANTHER" id="PTHR35936">
    <property type="entry name" value="MEMBRANE-BOUND LYTIC MUREIN TRANSGLYCOSYLASE F"/>
    <property type="match status" value="1"/>
</dbReference>
<keyword evidence="8" id="KW-1185">Reference proteome</keyword>
<feature type="domain" description="Solute-binding protein family 3/N-terminal" evidence="6">
    <location>
        <begin position="48"/>
        <end position="274"/>
    </location>
</feature>
<sequence length="279" mass="30797">MTITIDRPRFYKRQSFSHQEIPNMKKIAFTCLALASLVLQNSAFASDTIRIGVDPTYPPFEYKQADGSLAGFEIDLGNAICEKAGKKCEWVSMSFDGLIPSLRVGKIDAVFSSLGISEKRKKVVDFSDRTWTGFSSMLSLSSKNLLPTAESLEGKTVGVQQGSMQEDYAKAKLAPFGVKVQSYQTQDQVYADLLNGRIDASMQDMTQAQVGFIEDANHPEYSNQKMVDKLLPADSAIALRKGDSKIAKLINNGIKAIHADGTFAMIQRQHFGDLDLYSK</sequence>
<name>A0A4R6MBN7_9GAMM</name>
<feature type="signal peptide" evidence="5">
    <location>
        <begin position="1"/>
        <end position="45"/>
    </location>
</feature>
<comment type="subcellular location">
    <subcellularLocation>
        <location evidence="1">Cell envelope</location>
    </subcellularLocation>
</comment>
<dbReference type="SMART" id="SM00062">
    <property type="entry name" value="PBPb"/>
    <property type="match status" value="1"/>
</dbReference>
<reference evidence="7 8" key="1">
    <citation type="submission" date="2019-03" db="EMBL/GenBank/DDBJ databases">
        <title>Genomic Encyclopedia of Type Strains, Phase III (KMG-III): the genomes of soil and plant-associated and newly described type strains.</title>
        <authorList>
            <person name="Whitman W."/>
        </authorList>
    </citation>
    <scope>NUCLEOTIDE SEQUENCE [LARGE SCALE GENOMIC DNA]</scope>
    <source>
        <strain evidence="7 8">CECT 7378</strain>
    </source>
</reference>
<dbReference type="InterPro" id="IPR001638">
    <property type="entry name" value="Solute-binding_3/MltF_N"/>
</dbReference>
<comment type="caution">
    <text evidence="7">The sequence shown here is derived from an EMBL/GenBank/DDBJ whole genome shotgun (WGS) entry which is preliminary data.</text>
</comment>
<proteinExistence type="inferred from homology"/>
<dbReference type="GO" id="GO:0030313">
    <property type="term" value="C:cell envelope"/>
    <property type="evidence" value="ECO:0007669"/>
    <property type="project" value="UniProtKB-SubCell"/>
</dbReference>
<dbReference type="PANTHER" id="PTHR35936:SF13">
    <property type="entry name" value="HISTIDINE-BINDING PERIPLASMIC PROTEIN"/>
    <property type="match status" value="1"/>
</dbReference>
<feature type="chain" id="PRO_5020831329" evidence="5">
    <location>
        <begin position="46"/>
        <end position="279"/>
    </location>
</feature>
<evidence type="ECO:0000256" key="2">
    <source>
        <dbReference type="ARBA" id="ARBA00010333"/>
    </source>
</evidence>
<dbReference type="Pfam" id="PF00497">
    <property type="entry name" value="SBP_bac_3"/>
    <property type="match status" value="1"/>
</dbReference>
<accession>A0A4R6MBN7</accession>
<keyword evidence="3 5" id="KW-0732">Signal</keyword>
<dbReference type="SUPFAM" id="SSF53850">
    <property type="entry name" value="Periplasmic binding protein-like II"/>
    <property type="match status" value="1"/>
</dbReference>
<evidence type="ECO:0000313" key="7">
    <source>
        <dbReference type="EMBL" id="TDO98100.1"/>
    </source>
</evidence>